<protein>
    <submittedName>
        <fullName evidence="2">Uncharacterized protein</fullName>
    </submittedName>
</protein>
<accession>A0A4C1SSQ6</accession>
<comment type="caution">
    <text evidence="2">The sequence shown here is derived from an EMBL/GenBank/DDBJ whole genome shotgun (WGS) entry which is preliminary data.</text>
</comment>
<reference evidence="2 3" key="1">
    <citation type="journal article" date="2019" name="Commun. Biol.">
        <title>The bagworm genome reveals a unique fibroin gene that provides high tensile strength.</title>
        <authorList>
            <person name="Kono N."/>
            <person name="Nakamura H."/>
            <person name="Ohtoshi R."/>
            <person name="Tomita M."/>
            <person name="Numata K."/>
            <person name="Arakawa K."/>
        </authorList>
    </citation>
    <scope>NUCLEOTIDE SEQUENCE [LARGE SCALE GENOMIC DNA]</scope>
</reference>
<sequence>MAAIKPQQTRLERRRLTDKSTGKILVETGRTTRVVNEVTDTPQHRRNDIDDTAKTGWDKDVGSDLYTCKGQMEGIHLLLYKQDDGGISGPHRTGSPGLASRLPTWKRWKSMRARMYL</sequence>
<evidence type="ECO:0000256" key="1">
    <source>
        <dbReference type="SAM" id="MobiDB-lite"/>
    </source>
</evidence>
<dbReference type="Proteomes" id="UP000299102">
    <property type="component" value="Unassembled WGS sequence"/>
</dbReference>
<dbReference type="AlphaFoldDB" id="A0A4C1SSQ6"/>
<feature type="compositionally biased region" description="Basic and acidic residues" evidence="1">
    <location>
        <begin position="10"/>
        <end position="21"/>
    </location>
</feature>
<keyword evidence="3" id="KW-1185">Reference proteome</keyword>
<gene>
    <name evidence="2" type="ORF">EVAR_3472_1</name>
</gene>
<dbReference type="EMBL" id="BGZK01000016">
    <property type="protein sequence ID" value="GBP05162.1"/>
    <property type="molecule type" value="Genomic_DNA"/>
</dbReference>
<proteinExistence type="predicted"/>
<evidence type="ECO:0000313" key="2">
    <source>
        <dbReference type="EMBL" id="GBP05162.1"/>
    </source>
</evidence>
<evidence type="ECO:0000313" key="3">
    <source>
        <dbReference type="Proteomes" id="UP000299102"/>
    </source>
</evidence>
<organism evidence="2 3">
    <name type="scientific">Eumeta variegata</name>
    <name type="common">Bagworm moth</name>
    <name type="synonym">Eumeta japonica</name>
    <dbReference type="NCBI Taxonomy" id="151549"/>
    <lineage>
        <taxon>Eukaryota</taxon>
        <taxon>Metazoa</taxon>
        <taxon>Ecdysozoa</taxon>
        <taxon>Arthropoda</taxon>
        <taxon>Hexapoda</taxon>
        <taxon>Insecta</taxon>
        <taxon>Pterygota</taxon>
        <taxon>Neoptera</taxon>
        <taxon>Endopterygota</taxon>
        <taxon>Lepidoptera</taxon>
        <taxon>Glossata</taxon>
        <taxon>Ditrysia</taxon>
        <taxon>Tineoidea</taxon>
        <taxon>Psychidae</taxon>
        <taxon>Oiketicinae</taxon>
        <taxon>Eumeta</taxon>
    </lineage>
</organism>
<feature type="region of interest" description="Disordered" evidence="1">
    <location>
        <begin position="1"/>
        <end position="21"/>
    </location>
</feature>
<name>A0A4C1SSQ6_EUMVA</name>